<feature type="domain" description="Band 7" evidence="3">
    <location>
        <begin position="50"/>
        <end position="216"/>
    </location>
</feature>
<comment type="caution">
    <text evidence="4">The sequence shown here is derived from an EMBL/GenBank/DDBJ whole genome shotgun (WGS) entry which is preliminary data.</text>
</comment>
<dbReference type="InterPro" id="IPR036013">
    <property type="entry name" value="Band_7/SPFH_dom_sf"/>
</dbReference>
<comment type="subcellular location">
    <subcellularLocation>
        <location evidence="1">Membrane</location>
        <topology evidence="1">Single-pass membrane protein</topology>
    </subcellularLocation>
</comment>
<name>A0ABX1WWW3_9BACT</name>
<sequence length="284" mass="31480">MKQEKSFSAISGFAMVFVCFLLLSAGVLGIIFLRNPIFVLLIFTFVICLPGFTVVNPNQSMVLILFGAYKGTILSNGFFWVNPLFVKKKISLRARNLDSDPLKVNDKIGNPIMIGVVLVWRVKDTYKAAFDVNDYENFVSIQSEAAIRHMAGAYPYDNFEDEKAEITLRSGGNEVCELLEQELTDRLAIAGIEVMEARINYLAYASEIAGAMLRRQQATAVVAARYKIVEGAVSMVEMALEELADKDIVDLDEDKKATMVSNLMVVLCSDKDATPVLNTGSLYQ</sequence>
<evidence type="ECO:0000259" key="3">
    <source>
        <dbReference type="SMART" id="SM00244"/>
    </source>
</evidence>
<dbReference type="EMBL" id="RZNH01000020">
    <property type="protein sequence ID" value="NOU60611.1"/>
    <property type="molecule type" value="Genomic_DNA"/>
</dbReference>
<evidence type="ECO:0000256" key="2">
    <source>
        <dbReference type="SAM" id="Phobius"/>
    </source>
</evidence>
<keyword evidence="2" id="KW-1133">Transmembrane helix</keyword>
<evidence type="ECO:0000313" key="4">
    <source>
        <dbReference type="EMBL" id="NOU60611.1"/>
    </source>
</evidence>
<evidence type="ECO:0000313" key="5">
    <source>
        <dbReference type="Proteomes" id="UP000732105"/>
    </source>
</evidence>
<feature type="transmembrane region" description="Helical" evidence="2">
    <location>
        <begin position="6"/>
        <end position="30"/>
    </location>
</feature>
<dbReference type="SUPFAM" id="SSF117892">
    <property type="entry name" value="Band 7/SPFH domain"/>
    <property type="match status" value="1"/>
</dbReference>
<reference evidence="4 5" key="1">
    <citation type="submission" date="2018-12" db="EMBL/GenBank/DDBJ databases">
        <title>Marinifilum JC070 sp. nov., a marine bacterium isolated from Yongle Blue Hole in the South China Sea.</title>
        <authorList>
            <person name="Fu T."/>
        </authorList>
    </citation>
    <scope>NUCLEOTIDE SEQUENCE [LARGE SCALE GENOMIC DNA]</scope>
    <source>
        <strain evidence="4 5">JC070</strain>
    </source>
</reference>
<proteinExistence type="predicted"/>
<dbReference type="Gene3D" id="3.30.479.30">
    <property type="entry name" value="Band 7 domain"/>
    <property type="match status" value="1"/>
</dbReference>
<evidence type="ECO:0000256" key="1">
    <source>
        <dbReference type="ARBA" id="ARBA00004167"/>
    </source>
</evidence>
<dbReference type="SMART" id="SM00244">
    <property type="entry name" value="PHB"/>
    <property type="match status" value="1"/>
</dbReference>
<dbReference type="CDD" id="cd03402">
    <property type="entry name" value="SPFH_like_u2"/>
    <property type="match status" value="1"/>
</dbReference>
<keyword evidence="2" id="KW-0812">Transmembrane</keyword>
<dbReference type="PANTHER" id="PTHR43446">
    <property type="entry name" value="MEMBRANE PROTEIN-RELATED"/>
    <property type="match status" value="1"/>
</dbReference>
<feature type="transmembrane region" description="Helical" evidence="2">
    <location>
        <begin position="37"/>
        <end position="55"/>
    </location>
</feature>
<accession>A0ABX1WWW3</accession>
<keyword evidence="5" id="KW-1185">Reference proteome</keyword>
<dbReference type="Pfam" id="PF01145">
    <property type="entry name" value="Band_7"/>
    <property type="match status" value="1"/>
</dbReference>
<dbReference type="InterPro" id="IPR001107">
    <property type="entry name" value="Band_7"/>
</dbReference>
<dbReference type="PANTHER" id="PTHR43446:SF1">
    <property type="entry name" value="BAND 7 DOMAIN-CONTAINING PROTEIN"/>
    <property type="match status" value="1"/>
</dbReference>
<organism evidence="4 5">
    <name type="scientific">Marinifilum caeruleilacunae</name>
    <dbReference type="NCBI Taxonomy" id="2499076"/>
    <lineage>
        <taxon>Bacteria</taxon>
        <taxon>Pseudomonadati</taxon>
        <taxon>Bacteroidota</taxon>
        <taxon>Bacteroidia</taxon>
        <taxon>Marinilabiliales</taxon>
        <taxon>Marinifilaceae</taxon>
    </lineage>
</organism>
<feature type="transmembrane region" description="Helical" evidence="2">
    <location>
        <begin position="61"/>
        <end position="85"/>
    </location>
</feature>
<gene>
    <name evidence="4" type="ORF">ELS83_12345</name>
</gene>
<keyword evidence="2" id="KW-0472">Membrane</keyword>
<dbReference type="RefSeq" id="WP_171595883.1">
    <property type="nucleotide sequence ID" value="NZ_RZNH01000020.1"/>
</dbReference>
<protein>
    <submittedName>
        <fullName evidence="4">SPFH domain-containing protein</fullName>
    </submittedName>
</protein>
<dbReference type="Proteomes" id="UP000732105">
    <property type="component" value="Unassembled WGS sequence"/>
</dbReference>